<feature type="transmembrane region" description="Helical" evidence="1">
    <location>
        <begin position="73"/>
        <end position="94"/>
    </location>
</feature>
<dbReference type="Proteomes" id="UP001279660">
    <property type="component" value="Unassembled WGS sequence"/>
</dbReference>
<keyword evidence="3" id="KW-1185">Reference proteome</keyword>
<keyword evidence="1" id="KW-0812">Transmembrane</keyword>
<sequence>MIATAFGCMALLCVISWPFFSDYKKVVQIQSAGAAAFAMYFLMLGSPTAAIACLISCAQLVVSASVRDRYVVVRLYGASLIILSFLSVVTWHGIPSALALTGSSLGSLARLQTSTTRMKGLFLLGAPFWLAHNLIVGALFALGTDAVSLASNLANLMRFVVRRRRTVSFSQRSSASANAPGIFAQAGPVSTLGI</sequence>
<feature type="transmembrane region" description="Helical" evidence="1">
    <location>
        <begin position="37"/>
        <end position="61"/>
    </location>
</feature>
<evidence type="ECO:0000256" key="1">
    <source>
        <dbReference type="SAM" id="Phobius"/>
    </source>
</evidence>
<accession>A0ABU4PKC6</accession>
<organism evidence="2 3">
    <name type="scientific">Sphingomonas echinoides</name>
    <dbReference type="NCBI Taxonomy" id="59803"/>
    <lineage>
        <taxon>Bacteria</taxon>
        <taxon>Pseudomonadati</taxon>
        <taxon>Pseudomonadota</taxon>
        <taxon>Alphaproteobacteria</taxon>
        <taxon>Sphingomonadales</taxon>
        <taxon>Sphingomonadaceae</taxon>
        <taxon>Sphingomonas</taxon>
    </lineage>
</organism>
<evidence type="ECO:0000313" key="2">
    <source>
        <dbReference type="EMBL" id="MDX5983189.1"/>
    </source>
</evidence>
<protein>
    <submittedName>
        <fullName evidence="2">YgjV family protein</fullName>
    </submittedName>
</protein>
<name>A0ABU4PKC6_9SPHN</name>
<proteinExistence type="predicted"/>
<evidence type="ECO:0000313" key="3">
    <source>
        <dbReference type="Proteomes" id="UP001279660"/>
    </source>
</evidence>
<keyword evidence="1" id="KW-1133">Transmembrane helix</keyword>
<dbReference type="RefSeq" id="WP_269430243.1">
    <property type="nucleotide sequence ID" value="NZ_JAWXXV010000001.1"/>
</dbReference>
<reference evidence="2 3" key="1">
    <citation type="submission" date="2023-11" db="EMBL/GenBank/DDBJ databases">
        <title>MicrobeMod: A computational toolkit for identifying prokaryotic methylation and restriction-modification with nanopore sequencing.</title>
        <authorList>
            <person name="Crits-Christoph A."/>
            <person name="Kang S.C."/>
            <person name="Lee H."/>
            <person name="Ostrov N."/>
        </authorList>
    </citation>
    <scope>NUCLEOTIDE SEQUENCE [LARGE SCALE GENOMIC DNA]</scope>
    <source>
        <strain evidence="2 3">ATCC 14820</strain>
    </source>
</reference>
<feature type="transmembrane region" description="Helical" evidence="1">
    <location>
        <begin position="128"/>
        <end position="154"/>
    </location>
</feature>
<comment type="caution">
    <text evidence="2">The sequence shown here is derived from an EMBL/GenBank/DDBJ whole genome shotgun (WGS) entry which is preliminary data.</text>
</comment>
<dbReference type="Pfam" id="PF10688">
    <property type="entry name" value="Imp-YgjV"/>
    <property type="match status" value="1"/>
</dbReference>
<dbReference type="EMBL" id="JAWXXV010000001">
    <property type="protein sequence ID" value="MDX5983189.1"/>
    <property type="molecule type" value="Genomic_DNA"/>
</dbReference>
<dbReference type="InterPro" id="IPR019629">
    <property type="entry name" value="Uncharacterised_HI1736/YgjV"/>
</dbReference>
<gene>
    <name evidence="2" type="ORF">SIL82_02870</name>
</gene>
<keyword evidence="1" id="KW-0472">Membrane</keyword>